<evidence type="ECO:0000313" key="5">
    <source>
        <dbReference type="EMBL" id="UOQ45509.1"/>
    </source>
</evidence>
<dbReference type="InterPro" id="IPR000322">
    <property type="entry name" value="Glyco_hydro_31_TIM"/>
</dbReference>
<dbReference type="SUPFAM" id="SSF74650">
    <property type="entry name" value="Galactose mutarotase-like"/>
    <property type="match status" value="1"/>
</dbReference>
<accession>A0ABY4EPE3</accession>
<dbReference type="InterPro" id="IPR013780">
    <property type="entry name" value="Glyco_hydro_b"/>
</dbReference>
<dbReference type="PANTHER" id="PTHR46959:SF2">
    <property type="entry name" value="SULFOQUINOVOSIDASE"/>
    <property type="match status" value="1"/>
</dbReference>
<sequence>MQMTEPQGLQLKKRNEGFEIYLEGRKILAHTSKSPCLYVGSGIDKMEMYRGNFDIEDYIVERIGLREAMVKETDNGYVVEFRRSSEDRPSVSVTLTHEKERLTMKFSQTESIYNRFWLRIPAEEEERVYGCGQQMSHLNLRGKHFPLWTSEPGVGRNKATYTTWQADVHDKAGGDYYHTNYPQPTYLSTKKYFCHVETTAYADFDFRNSEFHELHIWEIPEAIIFETSDSYKGLVTQLTAYLGRQLELPEWVYDGMWLGMQGGTEKVQEKIDLALEAGIKLGAVWVQDWQGKRVTSFGRRLNWNWQWDELEYPNLDQKLKEWRQQGIHFLGYLNPYIIVDGSLYQEALKQNYLVRKQADEVYNVDFGEFDCGIVDFTNPDAFAWYKNVIKTNAIDFGLDGWMADFGEYLPTDAVLYNQQPAKLMHNAWPMLWAKANFEAVEEAGKQKEIVYFMRAGYTGSQKYCRLLWAGDQSVNWELDDGIASVIPAALSAGLSGNGLHHSDIGGYTSLHGNKRTKELLLRWLELAAFTPVMRSHEGNRPQDSFQYDGDEETLAGFARMSHVHAALAPYLKELVRVNAAEGIPVQRPLFMEYEQDDQTYDIQYQYMLGSDMLAAPVYEEGASLWKVYLPEDDWIHLWSGTSFTGGTVEVDAPIGEPPVFYRKESKYSDLFNQIRTDYLLTDKK</sequence>
<dbReference type="SUPFAM" id="SSF51445">
    <property type="entry name" value="(Trans)glycosidases"/>
    <property type="match status" value="1"/>
</dbReference>
<dbReference type="RefSeq" id="WP_244712281.1">
    <property type="nucleotide sequence ID" value="NZ_CP095073.1"/>
</dbReference>
<evidence type="ECO:0000259" key="4">
    <source>
        <dbReference type="Pfam" id="PF21365"/>
    </source>
</evidence>
<proteinExistence type="inferred from homology"/>
<evidence type="ECO:0000259" key="3">
    <source>
        <dbReference type="Pfam" id="PF01055"/>
    </source>
</evidence>
<dbReference type="EC" id="3.2.1.20" evidence="5"/>
<dbReference type="Pfam" id="PF01055">
    <property type="entry name" value="Glyco_hydro_31_2nd"/>
    <property type="match status" value="1"/>
</dbReference>
<gene>
    <name evidence="5" type="ORF">MUN89_06070</name>
</gene>
<comment type="similarity">
    <text evidence="1 2">Belongs to the glycosyl hydrolase 31 family.</text>
</comment>
<protein>
    <submittedName>
        <fullName evidence="5">Alpha-glucosidase</fullName>
        <ecNumber evidence="5">3.2.1.20</ecNumber>
    </submittedName>
</protein>
<dbReference type="InterPro" id="IPR017853">
    <property type="entry name" value="GH"/>
</dbReference>
<keyword evidence="2 5" id="KW-0378">Hydrolase</keyword>
<evidence type="ECO:0000256" key="2">
    <source>
        <dbReference type="RuleBase" id="RU361185"/>
    </source>
</evidence>
<evidence type="ECO:0000313" key="6">
    <source>
        <dbReference type="Proteomes" id="UP000831787"/>
    </source>
</evidence>
<dbReference type="InterPro" id="IPR044112">
    <property type="entry name" value="YihQ_TIM-like"/>
</dbReference>
<dbReference type="Gene3D" id="3.20.20.80">
    <property type="entry name" value="Glycosidases"/>
    <property type="match status" value="1"/>
</dbReference>
<reference evidence="5 6" key="1">
    <citation type="submission" date="2022-04" db="EMBL/GenBank/DDBJ databases">
        <title>Halobacillus sp. isolated from saltern.</title>
        <authorList>
            <person name="Won M."/>
            <person name="Lee C.-M."/>
            <person name="Woen H.-Y."/>
            <person name="Kwon S.-W."/>
        </authorList>
    </citation>
    <scope>NUCLEOTIDE SEQUENCE [LARGE SCALE GENOMIC DNA]</scope>
    <source>
        <strain evidence="5 6">SSBR10-3</strain>
    </source>
</reference>
<dbReference type="Proteomes" id="UP000831787">
    <property type="component" value="Chromosome"/>
</dbReference>
<organism evidence="5 6">
    <name type="scientific">Halobacillus salinarum</name>
    <dbReference type="NCBI Taxonomy" id="2932257"/>
    <lineage>
        <taxon>Bacteria</taxon>
        <taxon>Bacillati</taxon>
        <taxon>Bacillota</taxon>
        <taxon>Bacilli</taxon>
        <taxon>Bacillales</taxon>
        <taxon>Bacillaceae</taxon>
        <taxon>Halobacillus</taxon>
    </lineage>
</organism>
<dbReference type="GO" id="GO:0004558">
    <property type="term" value="F:alpha-1,4-glucosidase activity"/>
    <property type="evidence" value="ECO:0007669"/>
    <property type="project" value="UniProtKB-EC"/>
</dbReference>
<dbReference type="InterPro" id="IPR052990">
    <property type="entry name" value="Sulfoquinovosidase_GH31"/>
</dbReference>
<dbReference type="InterPro" id="IPR011013">
    <property type="entry name" value="Gal_mutarotase_sf_dom"/>
</dbReference>
<dbReference type="Gene3D" id="2.60.40.1760">
    <property type="entry name" value="glycosyl hydrolase (family 31)"/>
    <property type="match status" value="1"/>
</dbReference>
<feature type="domain" description="Glycoside hydrolase family 31 TIM barrel" evidence="3">
    <location>
        <begin position="249"/>
        <end position="571"/>
    </location>
</feature>
<dbReference type="InterPro" id="IPR048395">
    <property type="entry name" value="Glyco_hydro_31_C"/>
</dbReference>
<dbReference type="SUPFAM" id="SSF51011">
    <property type="entry name" value="Glycosyl hydrolase domain"/>
    <property type="match status" value="1"/>
</dbReference>
<dbReference type="PANTHER" id="PTHR46959">
    <property type="entry name" value="SULFOQUINOVOSIDASE"/>
    <property type="match status" value="1"/>
</dbReference>
<dbReference type="CDD" id="cd14752">
    <property type="entry name" value="GH31_N"/>
    <property type="match status" value="1"/>
</dbReference>
<keyword evidence="6" id="KW-1185">Reference proteome</keyword>
<feature type="domain" description="Glycosyl hydrolase family 31 C-terminal" evidence="4">
    <location>
        <begin position="582"/>
        <end position="664"/>
    </location>
</feature>
<name>A0ABY4EPE3_9BACI</name>
<dbReference type="NCBIfam" id="NF007746">
    <property type="entry name" value="PRK10426.1"/>
    <property type="match status" value="1"/>
</dbReference>
<evidence type="ECO:0000256" key="1">
    <source>
        <dbReference type="ARBA" id="ARBA00007806"/>
    </source>
</evidence>
<dbReference type="Gene3D" id="2.60.40.1180">
    <property type="entry name" value="Golgi alpha-mannosidase II"/>
    <property type="match status" value="1"/>
</dbReference>
<keyword evidence="2 5" id="KW-0326">Glycosidase</keyword>
<dbReference type="CDD" id="cd06594">
    <property type="entry name" value="GH31_glucosidase_YihQ"/>
    <property type="match status" value="1"/>
</dbReference>
<dbReference type="Pfam" id="PF21365">
    <property type="entry name" value="Glyco_hydro_31_3rd"/>
    <property type="match status" value="1"/>
</dbReference>
<dbReference type="EMBL" id="CP095073">
    <property type="protein sequence ID" value="UOQ45509.1"/>
    <property type="molecule type" value="Genomic_DNA"/>
</dbReference>